<evidence type="ECO:0000313" key="13">
    <source>
        <dbReference type="Proteomes" id="UP000777482"/>
    </source>
</evidence>
<sequence>MWPFTSSSATPATEQAPPPASACPVDHETRAAWSKHSSNPVPHDVANKDPLASRLSTEREVSSIPRWLPASASSPPPPSSAAAAATPDAPPAACPMHESSVNASANSAEQAATIPSESNWVYPSPASFYTALERKHRNPRAQDMDIVVPIHNAVNERVWHQVLEWERAAMGLQPGQETGSRLVSFVGKPKQMSPRARWKSLIGYTEPFDRHDWIVDRPLHPPSAPPPSSSAPTNTPLSSSPSTSSPTANNSSSSETGNPESIRIRYVIDFYTGRGKNLLLPPPPPSSSSSSPAKPPAPEEVMVPNLAFFIDCRPALDGWEGLRMRFNKYWGLDHSSGGPAARTAA</sequence>
<keyword evidence="8 10" id="KW-0472">Membrane</keyword>
<dbReference type="Proteomes" id="UP000777482">
    <property type="component" value="Unassembled WGS sequence"/>
</dbReference>
<keyword evidence="5 10" id="KW-0999">Mitochondrion inner membrane</keyword>
<comment type="catalytic activity">
    <reaction evidence="10">
        <text>holo-[cytochrome c] = apo-[cytochrome c] + heme b</text>
        <dbReference type="Rhea" id="RHEA:22648"/>
        <dbReference type="Rhea" id="RHEA-COMP:10725"/>
        <dbReference type="Rhea" id="RHEA-COMP:10726"/>
        <dbReference type="ChEBI" id="CHEBI:29950"/>
        <dbReference type="ChEBI" id="CHEBI:60344"/>
        <dbReference type="ChEBI" id="CHEBI:83739"/>
        <dbReference type="EC" id="4.4.1.17"/>
    </reaction>
</comment>
<dbReference type="PROSITE" id="PS00822">
    <property type="entry name" value="CYTO_HEME_LYASE_2"/>
    <property type="match status" value="1"/>
</dbReference>
<comment type="function">
    <text evidence="10">Lyase that catalyzes the covalent linking of the heme group to the cytochrome C apoprotein to produce the mature functional cytochrome.</text>
</comment>
<keyword evidence="13" id="KW-1185">Reference proteome</keyword>
<evidence type="ECO:0000256" key="7">
    <source>
        <dbReference type="ARBA" id="ARBA00023128"/>
    </source>
</evidence>
<dbReference type="EMBL" id="PUHQ01000136">
    <property type="protein sequence ID" value="KAG0654867.1"/>
    <property type="molecule type" value="Genomic_DNA"/>
</dbReference>
<comment type="similarity">
    <text evidence="2 10">Belongs to the cytochrome c-type heme lyase family.</text>
</comment>
<evidence type="ECO:0000256" key="5">
    <source>
        <dbReference type="ARBA" id="ARBA00022792"/>
    </source>
</evidence>
<dbReference type="OrthoDB" id="4243at2759"/>
<evidence type="ECO:0000256" key="10">
    <source>
        <dbReference type="RuleBase" id="RU363130"/>
    </source>
</evidence>
<evidence type="ECO:0000256" key="2">
    <source>
        <dbReference type="ARBA" id="ARBA00007255"/>
    </source>
</evidence>
<feature type="compositionally biased region" description="Pro residues" evidence="11">
    <location>
        <begin position="220"/>
        <end position="229"/>
    </location>
</feature>
<dbReference type="GO" id="GO:0046872">
    <property type="term" value="F:metal ion binding"/>
    <property type="evidence" value="ECO:0007669"/>
    <property type="project" value="UniProtKB-KW"/>
</dbReference>
<keyword evidence="7 10" id="KW-0496">Mitochondrion</keyword>
<keyword evidence="6 10" id="KW-0408">Iron</keyword>
<evidence type="ECO:0000313" key="12">
    <source>
        <dbReference type="EMBL" id="KAG0654867.1"/>
    </source>
</evidence>
<protein>
    <recommendedName>
        <fullName evidence="10">Holocytochrome c-type synthase</fullName>
        <ecNumber evidence="10">4.4.1.17</ecNumber>
    </recommendedName>
</protein>
<dbReference type="AlphaFoldDB" id="A0A9P6VTZ3"/>
<evidence type="ECO:0000256" key="9">
    <source>
        <dbReference type="ARBA" id="ARBA00023239"/>
    </source>
</evidence>
<evidence type="ECO:0000256" key="11">
    <source>
        <dbReference type="SAM" id="MobiDB-lite"/>
    </source>
</evidence>
<evidence type="ECO:0000256" key="4">
    <source>
        <dbReference type="ARBA" id="ARBA00022723"/>
    </source>
</evidence>
<organism evidence="12 13">
    <name type="scientific">Rhodotorula mucilaginosa</name>
    <name type="common">Yeast</name>
    <name type="synonym">Rhodotorula rubra</name>
    <dbReference type="NCBI Taxonomy" id="5537"/>
    <lineage>
        <taxon>Eukaryota</taxon>
        <taxon>Fungi</taxon>
        <taxon>Dikarya</taxon>
        <taxon>Basidiomycota</taxon>
        <taxon>Pucciniomycotina</taxon>
        <taxon>Microbotryomycetes</taxon>
        <taxon>Sporidiobolales</taxon>
        <taxon>Sporidiobolaceae</taxon>
        <taxon>Rhodotorula</taxon>
    </lineage>
</organism>
<dbReference type="InterPro" id="IPR000511">
    <property type="entry name" value="Holocyt_c/c1_synthase"/>
</dbReference>
<dbReference type="EC" id="4.4.1.17" evidence="10"/>
<evidence type="ECO:0000256" key="6">
    <source>
        <dbReference type="ARBA" id="ARBA00023004"/>
    </source>
</evidence>
<evidence type="ECO:0000256" key="8">
    <source>
        <dbReference type="ARBA" id="ARBA00023136"/>
    </source>
</evidence>
<feature type="compositionally biased region" description="Low complexity" evidence="11">
    <location>
        <begin position="230"/>
        <end position="254"/>
    </location>
</feature>
<comment type="subcellular location">
    <subcellularLocation>
        <location evidence="1 10">Mitochondrion inner membrane</location>
    </subcellularLocation>
</comment>
<gene>
    <name evidence="12" type="primary">CYT2</name>
    <name evidence="12" type="ORF">C6P46_001367</name>
</gene>
<keyword evidence="9 10" id="KW-0456">Lyase</keyword>
<reference evidence="12 13" key="1">
    <citation type="submission" date="2020-11" db="EMBL/GenBank/DDBJ databases">
        <title>Kefir isolates.</title>
        <authorList>
            <person name="Marcisauskas S."/>
            <person name="Kim Y."/>
            <person name="Blasche S."/>
        </authorList>
    </citation>
    <scope>NUCLEOTIDE SEQUENCE [LARGE SCALE GENOMIC DNA]</scope>
    <source>
        <strain evidence="12 13">KR</strain>
    </source>
</reference>
<feature type="region of interest" description="Disordered" evidence="11">
    <location>
        <begin position="1"/>
        <end position="98"/>
    </location>
</feature>
<keyword evidence="3 10" id="KW-0349">Heme</keyword>
<dbReference type="Pfam" id="PF01265">
    <property type="entry name" value="Cyto_heme_lyase"/>
    <property type="match status" value="1"/>
</dbReference>
<evidence type="ECO:0000256" key="1">
    <source>
        <dbReference type="ARBA" id="ARBA00004273"/>
    </source>
</evidence>
<dbReference type="PANTHER" id="PTHR12743">
    <property type="entry name" value="CYTOCHROME C1 HEME LYASE"/>
    <property type="match status" value="1"/>
</dbReference>
<name>A0A9P6VTZ3_RHOMI</name>
<dbReference type="GO" id="GO:0005743">
    <property type="term" value="C:mitochondrial inner membrane"/>
    <property type="evidence" value="ECO:0007669"/>
    <property type="project" value="UniProtKB-SubCell"/>
</dbReference>
<feature type="compositionally biased region" description="Low complexity" evidence="11">
    <location>
        <begin position="1"/>
        <end position="15"/>
    </location>
</feature>
<feature type="region of interest" description="Disordered" evidence="11">
    <location>
        <begin position="277"/>
        <end position="298"/>
    </location>
</feature>
<comment type="caution">
    <text evidence="12">The sequence shown here is derived from an EMBL/GenBank/DDBJ whole genome shotgun (WGS) entry which is preliminary data.</text>
</comment>
<dbReference type="GO" id="GO:0004408">
    <property type="term" value="F:holocytochrome-c synthase activity"/>
    <property type="evidence" value="ECO:0007669"/>
    <property type="project" value="UniProtKB-EC"/>
</dbReference>
<accession>A0A9P6VTZ3</accession>
<feature type="region of interest" description="Disordered" evidence="11">
    <location>
        <begin position="215"/>
        <end position="259"/>
    </location>
</feature>
<evidence type="ECO:0000256" key="3">
    <source>
        <dbReference type="ARBA" id="ARBA00022617"/>
    </source>
</evidence>
<proteinExistence type="inferred from homology"/>
<dbReference type="PANTHER" id="PTHR12743:SF0">
    <property type="entry name" value="HOLOCYTOCHROME C-TYPE SYNTHASE"/>
    <property type="match status" value="1"/>
</dbReference>
<keyword evidence="4 10" id="KW-0479">Metal-binding</keyword>